<dbReference type="RefSeq" id="XP_065643759.1">
    <property type="nucleotide sequence ID" value="XM_065787687.1"/>
</dbReference>
<evidence type="ECO:0000259" key="7">
    <source>
        <dbReference type="PROSITE" id="PS50950"/>
    </source>
</evidence>
<keyword evidence="4" id="KW-0862">Zinc</keyword>
<dbReference type="SMART" id="SM00980">
    <property type="entry name" value="THAP"/>
    <property type="match status" value="1"/>
</dbReference>
<dbReference type="Proteomes" id="UP001652625">
    <property type="component" value="Chromosome 01"/>
</dbReference>
<dbReference type="InterPro" id="IPR027805">
    <property type="entry name" value="Transposase_HTH_dom"/>
</dbReference>
<dbReference type="SUPFAM" id="SSF57716">
    <property type="entry name" value="Glucocorticoid receptor-like (DNA-binding domain)"/>
    <property type="match status" value="1"/>
</dbReference>
<dbReference type="RefSeq" id="XP_065643760.1">
    <property type="nucleotide sequence ID" value="XM_065787688.1"/>
</dbReference>
<dbReference type="Pfam" id="PF05485">
    <property type="entry name" value="THAP"/>
    <property type="match status" value="1"/>
</dbReference>
<proteinExistence type="predicted"/>
<gene>
    <name evidence="9 10" type="primary">LOC136075207</name>
</gene>
<dbReference type="InterPro" id="IPR006612">
    <property type="entry name" value="THAP_Znf"/>
</dbReference>
<feature type="domain" description="THAP-type" evidence="7">
    <location>
        <begin position="11"/>
        <end position="94"/>
    </location>
</feature>
<keyword evidence="2" id="KW-0479">Metal-binding</keyword>
<dbReference type="PANTHER" id="PTHR23080:SF143">
    <property type="entry name" value="SI:DKEY-56D12.4"/>
    <property type="match status" value="1"/>
</dbReference>
<accession>A0ABM4B4K3</accession>
<evidence type="ECO:0000256" key="4">
    <source>
        <dbReference type="ARBA" id="ARBA00022833"/>
    </source>
</evidence>
<keyword evidence="8" id="KW-1185">Reference proteome</keyword>
<dbReference type="PANTHER" id="PTHR23080">
    <property type="entry name" value="THAP DOMAIN PROTEIN"/>
    <property type="match status" value="1"/>
</dbReference>
<protein>
    <submittedName>
        <fullName evidence="9 10">Uncharacterized protein LOC136075207</fullName>
    </submittedName>
</protein>
<keyword evidence="5 6" id="KW-0238">DNA-binding</keyword>
<evidence type="ECO:0000313" key="8">
    <source>
        <dbReference type="Proteomes" id="UP001652625"/>
    </source>
</evidence>
<evidence type="ECO:0000256" key="3">
    <source>
        <dbReference type="ARBA" id="ARBA00022771"/>
    </source>
</evidence>
<sequence>MVWGQTLRLKMVKGCCVFDCSTNVKSHPNLSFYILPADPKRRRLWLNAICRIDSSCKNKLWSPNTKHVYVCSKHFVSGKKENFEKHIDYVPSVSMLGVKKSIVESSHRQNRLLSRNERRINRLNSSLEYRVQKSLDNNSQVDEVSEQINTDNALTGVEDVSVLNQHEATTEISEDIDFNLIREEIDSPKHSAQINSTTSIENLERDAIYVEMNNLREETYNLRLEVSDLKLKPSSPFSYANISMYKEKCVTLTGLEFDVLEKLLLYLIAKVSDGRNSKEEMYNQIMVCIIKLRHNYTFEMIAFICNIAKQTAINYFWKWIDIMYLKLNCLIKMQKRDHLFDTIPAVFKAKFPRLTSIIDCFEIFVESPSSLMSRAQLYSQYKKHCTIKVFISCTPLGAISFVSKCWGGRTSDVHIVRESQFHTLKYHMPGDQILADRGFILKEDFAVGSSTELITPAFTRGKSQLSAKEVEDSRKISSVRIHIERVIGLMKNRFTILKGIIPLRTIKSIKDEAVSADLASFDKIVTVCAALTNLGESIVSKPPSE</sequence>
<evidence type="ECO:0000256" key="1">
    <source>
        <dbReference type="ARBA" id="ARBA00001968"/>
    </source>
</evidence>
<dbReference type="Pfam" id="PF13613">
    <property type="entry name" value="HTH_Tnp_4"/>
    <property type="match status" value="1"/>
</dbReference>
<evidence type="ECO:0000313" key="10">
    <source>
        <dbReference type="RefSeq" id="XP_065643760.1"/>
    </source>
</evidence>
<name>A0ABM4B4K3_HYDVU</name>
<comment type="cofactor">
    <cofactor evidence="1">
        <name>a divalent metal cation</name>
        <dbReference type="ChEBI" id="CHEBI:60240"/>
    </cofactor>
</comment>
<keyword evidence="3 6" id="KW-0863">Zinc-finger</keyword>
<evidence type="ECO:0000256" key="5">
    <source>
        <dbReference type="ARBA" id="ARBA00023125"/>
    </source>
</evidence>
<dbReference type="InterPro" id="IPR027806">
    <property type="entry name" value="HARBI1_dom"/>
</dbReference>
<evidence type="ECO:0000313" key="9">
    <source>
        <dbReference type="RefSeq" id="XP_065643759.1"/>
    </source>
</evidence>
<organism evidence="8 10">
    <name type="scientific">Hydra vulgaris</name>
    <name type="common">Hydra</name>
    <name type="synonym">Hydra attenuata</name>
    <dbReference type="NCBI Taxonomy" id="6087"/>
    <lineage>
        <taxon>Eukaryota</taxon>
        <taxon>Metazoa</taxon>
        <taxon>Cnidaria</taxon>
        <taxon>Hydrozoa</taxon>
        <taxon>Hydroidolina</taxon>
        <taxon>Anthoathecata</taxon>
        <taxon>Aplanulata</taxon>
        <taxon>Hydridae</taxon>
        <taxon>Hydra</taxon>
    </lineage>
</organism>
<dbReference type="GeneID" id="136075207"/>
<evidence type="ECO:0000256" key="6">
    <source>
        <dbReference type="PROSITE-ProRule" id="PRU00309"/>
    </source>
</evidence>
<reference evidence="8 9" key="1">
    <citation type="submission" date="2025-05" db="UniProtKB">
        <authorList>
            <consortium name="RefSeq"/>
        </authorList>
    </citation>
    <scope>NUCLEOTIDE SEQUENCE [LARGE SCALE GENOMIC DNA]</scope>
</reference>
<dbReference type="PROSITE" id="PS50950">
    <property type="entry name" value="ZF_THAP"/>
    <property type="match status" value="1"/>
</dbReference>
<evidence type="ECO:0000256" key="2">
    <source>
        <dbReference type="ARBA" id="ARBA00022723"/>
    </source>
</evidence>
<dbReference type="Pfam" id="PF13359">
    <property type="entry name" value="DDE_Tnp_4"/>
    <property type="match status" value="1"/>
</dbReference>